<evidence type="ECO:0000256" key="5">
    <source>
        <dbReference type="ARBA" id="ARBA00048763"/>
    </source>
</evidence>
<comment type="catalytic activity">
    <reaction evidence="5">
        <text>a 5'-end (N(2),N(7)-dimethyl 5'-triphosphoguanosine)-ribonucleoside in snRNA + S-adenosyl-L-methionine = a 5'-end (N(2),N(2),N(7)-trimethyl 5'-triphosphoguanosine)-ribonucleoside in snRNA + S-adenosyl-L-homocysteine + H(+)</text>
        <dbReference type="Rhea" id="RHEA:78479"/>
        <dbReference type="Rhea" id="RHEA-COMP:19087"/>
        <dbReference type="Rhea" id="RHEA-COMP:19089"/>
        <dbReference type="ChEBI" id="CHEBI:15378"/>
        <dbReference type="ChEBI" id="CHEBI:57856"/>
        <dbReference type="ChEBI" id="CHEBI:59789"/>
        <dbReference type="ChEBI" id="CHEBI:167623"/>
        <dbReference type="ChEBI" id="CHEBI:172880"/>
    </reaction>
    <physiologicalReaction direction="left-to-right" evidence="5">
        <dbReference type="Rhea" id="RHEA:78480"/>
    </physiologicalReaction>
</comment>
<evidence type="ECO:0000256" key="2">
    <source>
        <dbReference type="ARBA" id="ARBA00025783"/>
    </source>
</evidence>
<dbReference type="FunFam" id="3.40.50.150:FF:000432">
    <property type="entry name" value="Unplaced genomic scaffold supercont2.10, whole genome shotgun sequence"/>
    <property type="match status" value="1"/>
</dbReference>
<dbReference type="Pfam" id="PF09445">
    <property type="entry name" value="Methyltransf_15"/>
    <property type="match status" value="1"/>
</dbReference>
<feature type="compositionally biased region" description="Low complexity" evidence="8">
    <location>
        <begin position="90"/>
        <end position="113"/>
    </location>
</feature>
<dbReference type="CDD" id="cd02440">
    <property type="entry name" value="AdoMet_MTases"/>
    <property type="match status" value="1"/>
</dbReference>
<evidence type="ECO:0000256" key="6">
    <source>
        <dbReference type="ARBA" id="ARBA00049075"/>
    </source>
</evidence>
<evidence type="ECO:0000256" key="7">
    <source>
        <dbReference type="ARBA" id="ARBA00049790"/>
    </source>
</evidence>
<protein>
    <recommendedName>
        <fullName evidence="1">Trimethylguanosine synthase</fullName>
    </recommendedName>
    <alternativeName>
        <fullName evidence="7">Cap-specific guanine-N(2) methyltransferase</fullName>
    </alternativeName>
</protein>
<dbReference type="OrthoDB" id="194443at2759"/>
<evidence type="ECO:0000313" key="10">
    <source>
        <dbReference type="Proteomes" id="UP000473826"/>
    </source>
</evidence>
<dbReference type="SUPFAM" id="SSF53335">
    <property type="entry name" value="S-adenosyl-L-methionine-dependent methyltransferases"/>
    <property type="match status" value="1"/>
</dbReference>
<comment type="catalytic activity">
    <reaction evidence="3">
        <text>a 5'-end (N(2),N(7)-dimethyl 5'-triphosphoguanosine)-ribonucleoside in snoRNA + S-adenosyl-L-methionine = a 5'-end (N(2),N(2),N(7)-trimethyl 5'-triphosphoguanosine)-ribonucleoside in snoRNA + S-adenosyl-L-homocysteine + H(+)</text>
        <dbReference type="Rhea" id="RHEA:78507"/>
        <dbReference type="Rhea" id="RHEA-COMP:19088"/>
        <dbReference type="Rhea" id="RHEA-COMP:19090"/>
        <dbReference type="ChEBI" id="CHEBI:15378"/>
        <dbReference type="ChEBI" id="CHEBI:57856"/>
        <dbReference type="ChEBI" id="CHEBI:59789"/>
        <dbReference type="ChEBI" id="CHEBI:167623"/>
        <dbReference type="ChEBI" id="CHEBI:172880"/>
    </reaction>
    <physiologicalReaction direction="left-to-right" evidence="3">
        <dbReference type="Rhea" id="RHEA:78508"/>
    </physiologicalReaction>
</comment>
<keyword evidence="10" id="KW-1185">Reference proteome</keyword>
<evidence type="ECO:0000256" key="4">
    <source>
        <dbReference type="ARBA" id="ARBA00048740"/>
    </source>
</evidence>
<dbReference type="Gene3D" id="3.40.50.150">
    <property type="entry name" value="Vaccinia Virus protein VP39"/>
    <property type="match status" value="1"/>
</dbReference>
<evidence type="ECO:0000313" key="9">
    <source>
        <dbReference type="EMBL" id="TXT12812.1"/>
    </source>
</evidence>
<feature type="compositionally biased region" description="Acidic residues" evidence="8">
    <location>
        <begin position="57"/>
        <end position="82"/>
    </location>
</feature>
<dbReference type="PANTHER" id="PTHR14741">
    <property type="entry name" value="S-ADENOSYLMETHIONINE-DEPENDENT METHYLTRANSFERASE RELATED"/>
    <property type="match status" value="1"/>
</dbReference>
<comment type="catalytic activity">
    <reaction evidence="6">
        <text>a 5'-end (N(7)-methyl 5'-triphosphoguanosine)-ribonucleoside in snRNA + S-adenosyl-L-methionine = a 5'-end (N(2),N(7)-dimethyl 5'-triphosphoguanosine)-ribonucleoside in snRNA + S-adenosyl-L-homocysteine + H(+)</text>
        <dbReference type="Rhea" id="RHEA:78471"/>
        <dbReference type="Rhea" id="RHEA-COMP:19085"/>
        <dbReference type="Rhea" id="RHEA-COMP:19087"/>
        <dbReference type="ChEBI" id="CHEBI:15378"/>
        <dbReference type="ChEBI" id="CHEBI:57856"/>
        <dbReference type="ChEBI" id="CHEBI:59789"/>
        <dbReference type="ChEBI" id="CHEBI:156461"/>
        <dbReference type="ChEBI" id="CHEBI:172880"/>
    </reaction>
    <physiologicalReaction direction="left-to-right" evidence="6">
        <dbReference type="Rhea" id="RHEA:78472"/>
    </physiologicalReaction>
</comment>
<comment type="similarity">
    <text evidence="2">Belongs to the methyltransferase superfamily. Trimethylguanosine synthase family.</text>
</comment>
<dbReference type="GO" id="GO:0071164">
    <property type="term" value="F:RNA cap trimethylguanosine synthase activity"/>
    <property type="evidence" value="ECO:0007669"/>
    <property type="project" value="TreeGrafter"/>
</dbReference>
<comment type="caution">
    <text evidence="9">The sequence shown here is derived from an EMBL/GenBank/DDBJ whole genome shotgun (WGS) entry which is preliminary data.</text>
</comment>
<sequence>MPRKKYQPRSVFFSLPQEIKRNLRAQPGAAAFVDDSSPGPSSDRRDLLSTQPPADDSASDEGEGDSDSDMQLDSEQGEEDISGLEALPVSSTAGILSSSSSSSSGSAPSSSSSDSDHPWDCTGLVPRYTDMSQVPKELKKYFAQRHSLFPAYSRLPLLMDDTGWFSVTPAAIAEHIAERCRCDVVLDAFCGVGGNAIAFAQTCERVIAMDNDPVRLRLARHNALHHGVADRIEFVLCDYVAWARAYAEAGAEKEHVDVVFLSPPWGGPEYLSFGDGTPLYPLSAVEPIPGDELFRLTAKVTPNIAYFLPRNVDVDELGALAEELQSSVTEATGEREREWVEVEEEWVGDKLKAVTAYYGSLVG</sequence>
<dbReference type="InterPro" id="IPR019012">
    <property type="entry name" value="RNA_cap_Gua-N2-MeTrfase"/>
</dbReference>
<dbReference type="Proteomes" id="UP000473826">
    <property type="component" value="Unassembled WGS sequence"/>
</dbReference>
<comment type="catalytic activity">
    <reaction evidence="4">
        <text>a 5'-end (N(7)-methyl 5'-triphosphoguanosine)-ribonucleoside in snoRNA + S-adenosyl-L-methionine = a 5'-end (N(2),N(7)-dimethyl 5'-triphosphoguanosine)-ribonucleoside in snoRNA + S-adenosyl-L-homocysteine + H(+)</text>
        <dbReference type="Rhea" id="RHEA:78475"/>
        <dbReference type="Rhea" id="RHEA-COMP:19086"/>
        <dbReference type="Rhea" id="RHEA-COMP:19088"/>
        <dbReference type="ChEBI" id="CHEBI:15378"/>
        <dbReference type="ChEBI" id="CHEBI:57856"/>
        <dbReference type="ChEBI" id="CHEBI:59789"/>
        <dbReference type="ChEBI" id="CHEBI:156461"/>
        <dbReference type="ChEBI" id="CHEBI:172880"/>
    </reaction>
    <physiologicalReaction direction="left-to-right" evidence="4">
        <dbReference type="Rhea" id="RHEA:78476"/>
    </physiologicalReaction>
</comment>
<dbReference type="AlphaFoldDB" id="A0A7D8Z4Q1"/>
<evidence type="ECO:0000256" key="1">
    <source>
        <dbReference type="ARBA" id="ARBA00018517"/>
    </source>
</evidence>
<feature type="region of interest" description="Disordered" evidence="8">
    <location>
        <begin position="25"/>
        <end position="119"/>
    </location>
</feature>
<gene>
    <name evidence="9" type="ORF">VHUM_01213</name>
</gene>
<organism evidence="9 10">
    <name type="scientific">Vanrija humicola</name>
    <name type="common">Yeast</name>
    <name type="synonym">Cryptococcus humicola</name>
    <dbReference type="NCBI Taxonomy" id="5417"/>
    <lineage>
        <taxon>Eukaryota</taxon>
        <taxon>Fungi</taxon>
        <taxon>Dikarya</taxon>
        <taxon>Basidiomycota</taxon>
        <taxon>Agaricomycotina</taxon>
        <taxon>Tremellomycetes</taxon>
        <taxon>Trichosporonales</taxon>
        <taxon>Trichosporonaceae</taxon>
        <taxon>Vanrija</taxon>
    </lineage>
</organism>
<dbReference type="PANTHER" id="PTHR14741:SF32">
    <property type="entry name" value="TRIMETHYLGUANOSINE SYNTHASE"/>
    <property type="match status" value="1"/>
</dbReference>
<dbReference type="GO" id="GO:0005634">
    <property type="term" value="C:nucleus"/>
    <property type="evidence" value="ECO:0007669"/>
    <property type="project" value="TreeGrafter"/>
</dbReference>
<proteinExistence type="inferred from homology"/>
<accession>A0A7D8Z4Q1</accession>
<name>A0A7D8Z4Q1_VANHU</name>
<dbReference type="EMBL" id="QKWK01000003">
    <property type="protein sequence ID" value="TXT12812.1"/>
    <property type="molecule type" value="Genomic_DNA"/>
</dbReference>
<evidence type="ECO:0000256" key="3">
    <source>
        <dbReference type="ARBA" id="ARBA00047418"/>
    </source>
</evidence>
<dbReference type="InterPro" id="IPR029063">
    <property type="entry name" value="SAM-dependent_MTases_sf"/>
</dbReference>
<reference evidence="9 10" key="1">
    <citation type="journal article" date="2019" name="PLoS Genet.">
        <title>Convergent evolution of linked mating-type loci in basidiomycete fungi.</title>
        <authorList>
            <person name="Sun S."/>
            <person name="Coelho M.A."/>
            <person name="Heitman J."/>
            <person name="Nowrousian M."/>
        </authorList>
    </citation>
    <scope>NUCLEOTIDE SEQUENCE [LARGE SCALE GENOMIC DNA]</scope>
    <source>
        <strain evidence="9 10">CBS 4282</strain>
    </source>
</reference>
<evidence type="ECO:0000256" key="8">
    <source>
        <dbReference type="SAM" id="MobiDB-lite"/>
    </source>
</evidence>